<keyword evidence="9 12" id="KW-0460">Magnesium</keyword>
<feature type="binding site" evidence="12">
    <location>
        <position position="257"/>
    </location>
    <ligand>
        <name>K(+)</name>
        <dbReference type="ChEBI" id="CHEBI:29103"/>
    </ligand>
</feature>
<comment type="function">
    <text evidence="12">Catalyzes the phosphorylation of ribose at O-5 in a reaction requiring ATP and magnesium. The resulting D-ribose-5-phosphate can then be used either for sythesis of nucleotides, histidine, and tryptophan, or as a component of the pentose phosphate pathway.</text>
</comment>
<dbReference type="CDD" id="cd01174">
    <property type="entry name" value="ribokinase"/>
    <property type="match status" value="1"/>
</dbReference>
<feature type="binding site" evidence="12">
    <location>
        <begin position="262"/>
        <end position="263"/>
    </location>
    <ligand>
        <name>ATP</name>
        <dbReference type="ChEBI" id="CHEBI:30616"/>
    </ligand>
</feature>
<feature type="binding site" evidence="12">
    <location>
        <position position="194"/>
    </location>
    <ligand>
        <name>ATP</name>
        <dbReference type="ChEBI" id="CHEBI:30616"/>
    </ligand>
</feature>
<dbReference type="EMBL" id="VNJI01000038">
    <property type="protein sequence ID" value="TVY07381.1"/>
    <property type="molecule type" value="Genomic_DNA"/>
</dbReference>
<feature type="binding site" evidence="12">
    <location>
        <position position="263"/>
    </location>
    <ligand>
        <name>substrate</name>
    </ligand>
</feature>
<keyword evidence="12" id="KW-0963">Cytoplasm</keyword>
<comment type="similarity">
    <text evidence="12">Belongs to the carbohydrate kinase PfkB family. Ribokinase subfamily.</text>
</comment>
<sequence length="313" mass="33089">MAVEANERVWPRIVVVGSLNLDLVMQVEAFPKEGETLFGSGLSEVAGGKGANQAAAVGKLGTAVSLIGKVGRDASGDKLIHSLQQAGVDTCALLPSDQPTGRALITVNASGHNYIVVIPGANADLTPFDIDEQRQVIEHCEMVVLQLEIPIETVAYTLRLAKRLGKTTILNPAPAPAHQLSSELLQLVDFLIPNEHELQSLTGFQAVADPASLEVAAQSLLELGAQAVLVTLGEKGCCYLDRQQVKTYPARKVEAVDTTAAGDSFIAGFAVSYLQQRDLDAAVAYAQQVAAITVTRHGAQSSLPTREEVEAFG</sequence>
<comment type="caution">
    <text evidence="14">The sequence shown here is derived from an EMBL/GenBank/DDBJ whole genome shotgun (WGS) entry which is preliminary data.</text>
</comment>
<dbReference type="HAMAP" id="MF_01987">
    <property type="entry name" value="Ribokinase"/>
    <property type="match status" value="1"/>
</dbReference>
<feature type="binding site" evidence="12">
    <location>
        <position position="302"/>
    </location>
    <ligand>
        <name>K(+)</name>
        <dbReference type="ChEBI" id="CHEBI:29103"/>
    </ligand>
</feature>
<organism evidence="14 15">
    <name type="scientific">Paenibacillus cremeus</name>
    <dbReference type="NCBI Taxonomy" id="2163881"/>
    <lineage>
        <taxon>Bacteria</taxon>
        <taxon>Bacillati</taxon>
        <taxon>Bacillota</taxon>
        <taxon>Bacilli</taxon>
        <taxon>Bacillales</taxon>
        <taxon>Paenibacillaceae</taxon>
        <taxon>Paenibacillus</taxon>
    </lineage>
</organism>
<keyword evidence="10 12" id="KW-0630">Potassium</keyword>
<comment type="similarity">
    <text evidence="1">Belongs to the carbohydrate kinase pfkB family.</text>
</comment>
<dbReference type="InterPro" id="IPR002173">
    <property type="entry name" value="Carboh/pur_kinase_PfkB_CS"/>
</dbReference>
<name>A0A559K5F7_9BACL</name>
<keyword evidence="15" id="KW-1185">Reference proteome</keyword>
<evidence type="ECO:0000256" key="1">
    <source>
        <dbReference type="ARBA" id="ARBA00005380"/>
    </source>
</evidence>
<evidence type="ECO:0000256" key="5">
    <source>
        <dbReference type="ARBA" id="ARBA00022723"/>
    </source>
</evidence>
<comment type="caution">
    <text evidence="12">Lacks conserved residue(s) required for the propagation of feature annotation.</text>
</comment>
<dbReference type="GO" id="GO:0019303">
    <property type="term" value="P:D-ribose catabolic process"/>
    <property type="evidence" value="ECO:0007669"/>
    <property type="project" value="UniProtKB-UniRule"/>
</dbReference>
<feature type="binding site" evidence="12">
    <location>
        <position position="148"/>
    </location>
    <ligand>
        <name>substrate</name>
    </ligand>
</feature>
<dbReference type="PROSITE" id="PS00584">
    <property type="entry name" value="PFKB_KINASES_2"/>
    <property type="match status" value="1"/>
</dbReference>
<evidence type="ECO:0000256" key="4">
    <source>
        <dbReference type="ARBA" id="ARBA00022679"/>
    </source>
</evidence>
<dbReference type="PRINTS" id="PR00990">
    <property type="entry name" value="RIBOKINASE"/>
</dbReference>
<evidence type="ECO:0000256" key="8">
    <source>
        <dbReference type="ARBA" id="ARBA00022840"/>
    </source>
</evidence>
<keyword evidence="11 12" id="KW-0119">Carbohydrate metabolism</keyword>
<comment type="pathway">
    <text evidence="12">Carbohydrate metabolism; D-ribose degradation; D-ribose 5-phosphate from beta-D-ribopyranose: step 2/2.</text>
</comment>
<feature type="binding site" evidence="12">
    <location>
        <begin position="231"/>
        <end position="236"/>
    </location>
    <ligand>
        <name>ATP</name>
        <dbReference type="ChEBI" id="CHEBI:30616"/>
    </ligand>
</feature>
<feature type="binding site" evidence="12">
    <location>
        <begin position="48"/>
        <end position="52"/>
    </location>
    <ligand>
        <name>substrate</name>
    </ligand>
</feature>
<comment type="subcellular location">
    <subcellularLocation>
        <location evidence="12">Cytoplasm</location>
    </subcellularLocation>
</comment>
<comment type="subunit">
    <text evidence="12">Homodimer.</text>
</comment>
<feature type="binding site" evidence="12">
    <location>
        <position position="293"/>
    </location>
    <ligand>
        <name>K(+)</name>
        <dbReference type="ChEBI" id="CHEBI:29103"/>
    </ligand>
</feature>
<feature type="binding site" evidence="12">
    <location>
        <position position="259"/>
    </location>
    <ligand>
        <name>K(+)</name>
        <dbReference type="ChEBI" id="CHEBI:29103"/>
    </ligand>
</feature>
<comment type="cofactor">
    <cofactor evidence="12">
        <name>Mg(2+)</name>
        <dbReference type="ChEBI" id="CHEBI:18420"/>
    </cofactor>
    <text evidence="12">Requires a divalent cation, most likely magnesium in vivo, as an electrophilic catalyst to aid phosphoryl group transfer. It is the chelate of the metal and the nucleotide that is the actual substrate.</text>
</comment>
<keyword evidence="6 12" id="KW-0547">Nucleotide-binding</keyword>
<dbReference type="UniPathway" id="UPA00916">
    <property type="reaction ID" value="UER00889"/>
</dbReference>
<evidence type="ECO:0000256" key="6">
    <source>
        <dbReference type="ARBA" id="ARBA00022741"/>
    </source>
</evidence>
<feature type="binding site" evidence="12">
    <location>
        <position position="296"/>
    </location>
    <ligand>
        <name>K(+)</name>
        <dbReference type="ChEBI" id="CHEBI:29103"/>
    </ligand>
</feature>
<comment type="activity regulation">
    <text evidence="12">Activated by a monovalent cation that binds near, but not in, the active site. The most likely occupant of the site in vivo is potassium. Ion binding induces a conformational change that may alter substrate affinity.</text>
</comment>
<feature type="binding site" evidence="12">
    <location>
        <begin position="20"/>
        <end position="22"/>
    </location>
    <ligand>
        <name>substrate</name>
    </ligand>
</feature>
<feature type="binding site" evidence="12">
    <location>
        <position position="298"/>
    </location>
    <ligand>
        <name>K(+)</name>
        <dbReference type="ChEBI" id="CHEBI:29103"/>
    </ligand>
</feature>
<evidence type="ECO:0000313" key="15">
    <source>
        <dbReference type="Proteomes" id="UP000317036"/>
    </source>
</evidence>
<dbReference type="Pfam" id="PF00294">
    <property type="entry name" value="PfkB"/>
    <property type="match status" value="1"/>
</dbReference>
<evidence type="ECO:0000259" key="13">
    <source>
        <dbReference type="Pfam" id="PF00294"/>
    </source>
</evidence>
<evidence type="ECO:0000256" key="10">
    <source>
        <dbReference type="ARBA" id="ARBA00022958"/>
    </source>
</evidence>
<dbReference type="Proteomes" id="UP000317036">
    <property type="component" value="Unassembled WGS sequence"/>
</dbReference>
<dbReference type="NCBIfam" id="TIGR02152">
    <property type="entry name" value="D_ribokin_bact"/>
    <property type="match status" value="1"/>
</dbReference>
<dbReference type="InterPro" id="IPR002139">
    <property type="entry name" value="Ribo/fructo_kinase"/>
</dbReference>
<dbReference type="SUPFAM" id="SSF53613">
    <property type="entry name" value="Ribokinase-like"/>
    <property type="match status" value="1"/>
</dbReference>
<dbReference type="RefSeq" id="WP_144851935.1">
    <property type="nucleotide sequence ID" value="NZ_VNJI01000038.1"/>
</dbReference>
<dbReference type="PANTHER" id="PTHR10584">
    <property type="entry name" value="SUGAR KINASE"/>
    <property type="match status" value="1"/>
</dbReference>
<evidence type="ECO:0000313" key="14">
    <source>
        <dbReference type="EMBL" id="TVY07381.1"/>
    </source>
</evidence>
<accession>A0A559K5F7</accession>
<evidence type="ECO:0000256" key="7">
    <source>
        <dbReference type="ARBA" id="ARBA00022777"/>
    </source>
</evidence>
<evidence type="ECO:0000256" key="11">
    <source>
        <dbReference type="ARBA" id="ARBA00023277"/>
    </source>
</evidence>
<dbReference type="PANTHER" id="PTHR10584:SF166">
    <property type="entry name" value="RIBOKINASE"/>
    <property type="match status" value="1"/>
</dbReference>
<feature type="active site" description="Proton acceptor" evidence="12">
    <location>
        <position position="263"/>
    </location>
</feature>
<evidence type="ECO:0000256" key="2">
    <source>
        <dbReference type="ARBA" id="ARBA00012035"/>
    </source>
</evidence>
<dbReference type="EC" id="2.7.1.15" evidence="2 12"/>
<dbReference type="InterPro" id="IPR011877">
    <property type="entry name" value="Ribokinase"/>
</dbReference>
<evidence type="ECO:0000256" key="12">
    <source>
        <dbReference type="HAMAP-Rule" id="MF_01987"/>
    </source>
</evidence>
<reference evidence="14 15" key="1">
    <citation type="submission" date="2019-07" db="EMBL/GenBank/DDBJ databases">
        <authorList>
            <person name="Kim J."/>
        </authorList>
    </citation>
    <scope>NUCLEOTIDE SEQUENCE [LARGE SCALE GENOMIC DNA]</scope>
    <source>
        <strain evidence="14 15">JC52</strain>
    </source>
</reference>
<keyword evidence="7 12" id="KW-0418">Kinase</keyword>
<dbReference type="AlphaFoldDB" id="A0A559K5F7"/>
<keyword evidence="8 12" id="KW-0067">ATP-binding</keyword>
<gene>
    <name evidence="12 14" type="primary">rbsK</name>
    <name evidence="14" type="ORF">FPZ49_24390</name>
</gene>
<evidence type="ECO:0000256" key="3">
    <source>
        <dbReference type="ARBA" id="ARBA00016943"/>
    </source>
</evidence>
<keyword evidence="5 12" id="KW-0479">Metal-binding</keyword>
<feature type="domain" description="Carbohydrate kinase PfkB" evidence="13">
    <location>
        <begin position="12"/>
        <end position="306"/>
    </location>
</feature>
<dbReference type="GO" id="GO:0004747">
    <property type="term" value="F:ribokinase activity"/>
    <property type="evidence" value="ECO:0007669"/>
    <property type="project" value="UniProtKB-UniRule"/>
</dbReference>
<dbReference type="GO" id="GO:0005524">
    <property type="term" value="F:ATP binding"/>
    <property type="evidence" value="ECO:0007669"/>
    <property type="project" value="UniProtKB-UniRule"/>
</dbReference>
<dbReference type="OrthoDB" id="9775849at2"/>
<dbReference type="Gene3D" id="3.40.1190.20">
    <property type="match status" value="1"/>
</dbReference>
<dbReference type="GO" id="GO:0005829">
    <property type="term" value="C:cytosol"/>
    <property type="evidence" value="ECO:0007669"/>
    <property type="project" value="TreeGrafter"/>
</dbReference>
<dbReference type="PROSITE" id="PS00583">
    <property type="entry name" value="PFKB_KINASES_1"/>
    <property type="match status" value="1"/>
</dbReference>
<protein>
    <recommendedName>
        <fullName evidence="3 12">Ribokinase</fullName>
        <shortName evidence="12">RK</shortName>
        <ecNumber evidence="2 12">2.7.1.15</ecNumber>
    </recommendedName>
</protein>
<dbReference type="InterPro" id="IPR011611">
    <property type="entry name" value="PfkB_dom"/>
</dbReference>
<comment type="catalytic activity">
    <reaction evidence="12">
        <text>D-ribose + ATP = D-ribose 5-phosphate + ADP + H(+)</text>
        <dbReference type="Rhea" id="RHEA:13697"/>
        <dbReference type="ChEBI" id="CHEBI:15378"/>
        <dbReference type="ChEBI" id="CHEBI:30616"/>
        <dbReference type="ChEBI" id="CHEBI:47013"/>
        <dbReference type="ChEBI" id="CHEBI:78346"/>
        <dbReference type="ChEBI" id="CHEBI:456216"/>
        <dbReference type="EC" id="2.7.1.15"/>
    </reaction>
</comment>
<dbReference type="GO" id="GO:0046872">
    <property type="term" value="F:metal ion binding"/>
    <property type="evidence" value="ECO:0007669"/>
    <property type="project" value="UniProtKB-KW"/>
</dbReference>
<dbReference type="InterPro" id="IPR029056">
    <property type="entry name" value="Ribokinase-like"/>
</dbReference>
<evidence type="ECO:0000256" key="9">
    <source>
        <dbReference type="ARBA" id="ARBA00022842"/>
    </source>
</evidence>
<keyword evidence="4 12" id="KW-0808">Transferase</keyword>
<proteinExistence type="inferred from homology"/>